<accession>A0A450ZF12</accession>
<organism evidence="1">
    <name type="scientific">Candidatus Kentrum sp. TC</name>
    <dbReference type="NCBI Taxonomy" id="2126339"/>
    <lineage>
        <taxon>Bacteria</taxon>
        <taxon>Pseudomonadati</taxon>
        <taxon>Pseudomonadota</taxon>
        <taxon>Gammaproteobacteria</taxon>
        <taxon>Candidatus Kentrum</taxon>
    </lineage>
</organism>
<name>A0A450ZF12_9GAMM</name>
<evidence type="ECO:0000313" key="1">
    <source>
        <dbReference type="EMBL" id="VFK52383.1"/>
    </source>
</evidence>
<reference evidence="1" key="1">
    <citation type="submission" date="2019-02" db="EMBL/GenBank/DDBJ databases">
        <authorList>
            <person name="Gruber-Vodicka R. H."/>
            <person name="Seah K. B. B."/>
        </authorList>
    </citation>
    <scope>NUCLEOTIDE SEQUENCE</scope>
    <source>
        <strain evidence="1">BECK_BZ123</strain>
    </source>
</reference>
<sequence length="160" mass="16186">MAGVGIASKFAHLSKLAQVGAGAATSSGLFVSGEAAKNTVGIVADGKDFNFENVTQGITPGKIATSALLSAPFSNVGDSFAGNLPAISTNVFEQTAVKIGFQTPVNIAKGVVSGKAGEVIDNHLSNFDFSPLSGGQSAFGGFVSYPSKPNTNSLQGVYRK</sequence>
<proteinExistence type="predicted"/>
<dbReference type="EMBL" id="CAADFS010000176">
    <property type="protein sequence ID" value="VFK52383.1"/>
    <property type="molecule type" value="Genomic_DNA"/>
</dbReference>
<protein>
    <submittedName>
        <fullName evidence="1">Uncharacterized protein</fullName>
    </submittedName>
</protein>
<gene>
    <name evidence="1" type="ORF">BECKTC1821D_GA0114238_11765</name>
</gene>
<dbReference type="AlphaFoldDB" id="A0A450ZF12"/>